<gene>
    <name evidence="1" type="ORF">XBP1_760002</name>
</gene>
<dbReference type="EMBL" id="CBSW010000283">
    <property type="protein sequence ID" value="CDG99189.1"/>
    <property type="molecule type" value="Genomic_DNA"/>
</dbReference>
<accession>A0A077NK77</accession>
<proteinExistence type="predicted"/>
<dbReference type="HOGENOM" id="CLU_073308_10_0_6"/>
<dbReference type="Proteomes" id="UP000028511">
    <property type="component" value="Unassembled WGS sequence"/>
</dbReference>
<dbReference type="AlphaFoldDB" id="A0A077NK77"/>
<organism evidence="1">
    <name type="scientific">Xenorhabdus bovienii str. puntauvense</name>
    <dbReference type="NCBI Taxonomy" id="1398201"/>
    <lineage>
        <taxon>Bacteria</taxon>
        <taxon>Pseudomonadati</taxon>
        <taxon>Pseudomonadota</taxon>
        <taxon>Gammaproteobacteria</taxon>
        <taxon>Enterobacterales</taxon>
        <taxon>Morganellaceae</taxon>
        <taxon>Xenorhabdus</taxon>
    </lineage>
</organism>
<reference evidence="1" key="1">
    <citation type="submission" date="2013-07" db="EMBL/GenBank/DDBJ databases">
        <title>Sub-species coevolution in mutualistic symbiosis.</title>
        <authorList>
            <person name="Murfin K."/>
            <person name="Klassen J."/>
            <person name="Lee M."/>
            <person name="Forst S."/>
            <person name="Stock P."/>
            <person name="Goodrich-Blair H."/>
        </authorList>
    </citation>
    <scope>NUCLEOTIDE SEQUENCE [LARGE SCALE GENOMIC DNA]</scope>
    <source>
        <strain evidence="1">Puntauvense</strain>
    </source>
</reference>
<sequence>MLKKGTKVPEARSKFLLKKTKSWKSSGRVNLEEFYCCVDDCCQTFIPLWHQQLIENGLLKRHREASLSLSEVMMIRFSCNKQSLGNISLIC</sequence>
<evidence type="ECO:0000313" key="1">
    <source>
        <dbReference type="EMBL" id="CDG99189.1"/>
    </source>
</evidence>
<comment type="caution">
    <text evidence="1">The sequence shown here is derived from an EMBL/GenBank/DDBJ whole genome shotgun (WGS) entry which is preliminary data.</text>
</comment>
<evidence type="ECO:0008006" key="2">
    <source>
        <dbReference type="Google" id="ProtNLM"/>
    </source>
</evidence>
<protein>
    <recommendedName>
        <fullName evidence="2">Transposase</fullName>
    </recommendedName>
</protein>
<name>A0A077NK77_XENBV</name>